<dbReference type="InterPro" id="IPR036513">
    <property type="entry name" value="STAS_dom_sf"/>
</dbReference>
<protein>
    <submittedName>
        <fullName evidence="2">Chemotaxis locus antisigma factor antogonist</fullName>
    </submittedName>
</protein>
<accession>A0ABP2ZDM1</accession>
<dbReference type="RefSeq" id="WP_023265266.1">
    <property type="nucleotide sequence ID" value="NZ_AXZL01000001.1"/>
</dbReference>
<dbReference type="InterPro" id="IPR002645">
    <property type="entry name" value="STAS_dom"/>
</dbReference>
<sequence length="106" mass="11562">MPIDITTNDLSVRVSLSEELTIYSVIEFRDALISHLKPSVDISVNLSQVTEVDTAGLQWLLALKAWSMAQSVEFCHHSKAIVDALELSGLSGTFDDTIVLASEARS</sequence>
<dbReference type="Pfam" id="PF13466">
    <property type="entry name" value="STAS_2"/>
    <property type="match status" value="1"/>
</dbReference>
<dbReference type="PROSITE" id="PS50801">
    <property type="entry name" value="STAS"/>
    <property type="match status" value="1"/>
</dbReference>
<dbReference type="PANTHER" id="PTHR35849:SF2">
    <property type="entry name" value="BLR2341 PROTEIN"/>
    <property type="match status" value="1"/>
</dbReference>
<evidence type="ECO:0000259" key="1">
    <source>
        <dbReference type="PROSITE" id="PS50801"/>
    </source>
</evidence>
<dbReference type="InterPro" id="IPR052746">
    <property type="entry name" value="MlaB_ABC_Transporter"/>
</dbReference>
<dbReference type="CDD" id="cd07043">
    <property type="entry name" value="STAS_anti-anti-sigma_factors"/>
    <property type="match status" value="1"/>
</dbReference>
<evidence type="ECO:0000313" key="2">
    <source>
        <dbReference type="EMBL" id="ESE43328.1"/>
    </source>
</evidence>
<dbReference type="EMBL" id="AXZL01000001">
    <property type="protein sequence ID" value="ESE43328.1"/>
    <property type="molecule type" value="Genomic_DNA"/>
</dbReference>
<dbReference type="Proteomes" id="UP000017548">
    <property type="component" value="Unassembled WGS sequence"/>
</dbReference>
<reference evidence="2 3" key="1">
    <citation type="journal article" date="2013" name="Genome Announc.">
        <title>Draft Genome Sequence of Shewanella decolorationis S12, a Dye-Degrading Bacterium Isolated from a Wastewater Treatment Plant.</title>
        <authorList>
            <person name="Xu M."/>
            <person name="Fang Y."/>
            <person name="Liu J."/>
            <person name="Chen X."/>
            <person name="Sun G."/>
            <person name="Guo J."/>
            <person name="Hua Z."/>
            <person name="Tu Q."/>
            <person name="Wu L."/>
            <person name="Zhou J."/>
            <person name="Liu X."/>
        </authorList>
    </citation>
    <scope>NUCLEOTIDE SEQUENCE [LARGE SCALE GENOMIC DNA]</scope>
    <source>
        <strain evidence="2 3">S12</strain>
    </source>
</reference>
<dbReference type="InterPro" id="IPR058548">
    <property type="entry name" value="MlaB-like_STAS"/>
</dbReference>
<dbReference type="PANTHER" id="PTHR35849">
    <property type="entry name" value="BLR2341 PROTEIN"/>
    <property type="match status" value="1"/>
</dbReference>
<keyword evidence="3" id="KW-1185">Reference proteome</keyword>
<comment type="caution">
    <text evidence="2">The sequence shown here is derived from an EMBL/GenBank/DDBJ whole genome shotgun (WGS) entry which is preliminary data.</text>
</comment>
<proteinExistence type="predicted"/>
<gene>
    <name evidence="2" type="ORF">SHD_0013</name>
</gene>
<dbReference type="Gene3D" id="3.30.750.24">
    <property type="entry name" value="STAS domain"/>
    <property type="match status" value="1"/>
</dbReference>
<evidence type="ECO:0000313" key="3">
    <source>
        <dbReference type="Proteomes" id="UP000017548"/>
    </source>
</evidence>
<feature type="domain" description="STAS" evidence="1">
    <location>
        <begin position="1"/>
        <end position="106"/>
    </location>
</feature>
<organism evidence="2 3">
    <name type="scientific">Shewanella decolorationis S12</name>
    <dbReference type="NCBI Taxonomy" id="1353536"/>
    <lineage>
        <taxon>Bacteria</taxon>
        <taxon>Pseudomonadati</taxon>
        <taxon>Pseudomonadota</taxon>
        <taxon>Gammaproteobacteria</taxon>
        <taxon>Alteromonadales</taxon>
        <taxon>Shewanellaceae</taxon>
        <taxon>Shewanella</taxon>
    </lineage>
</organism>
<name>A0ABP2ZDM1_9GAMM</name>
<dbReference type="SUPFAM" id="SSF52091">
    <property type="entry name" value="SpoIIaa-like"/>
    <property type="match status" value="1"/>
</dbReference>